<dbReference type="RefSeq" id="WP_246165667.1">
    <property type="nucleotide sequence ID" value="NZ_WNLP01000001.1"/>
</dbReference>
<keyword evidence="3" id="KW-0812">Transmembrane</keyword>
<keyword evidence="3" id="KW-1133">Transmembrane helix</keyword>
<feature type="compositionally biased region" description="Basic and acidic residues" evidence="2">
    <location>
        <begin position="17"/>
        <end position="30"/>
    </location>
</feature>
<dbReference type="AlphaFoldDB" id="A0A7K1J2L4"/>
<accession>A0A7K1J2L4</accession>
<evidence type="ECO:0000313" key="4">
    <source>
        <dbReference type="EMBL" id="MUH58791.1"/>
    </source>
</evidence>
<feature type="transmembrane region" description="Helical" evidence="3">
    <location>
        <begin position="63"/>
        <end position="83"/>
    </location>
</feature>
<feature type="coiled-coil region" evidence="1">
    <location>
        <begin position="94"/>
        <end position="121"/>
    </location>
</feature>
<feature type="region of interest" description="Disordered" evidence="2">
    <location>
        <begin position="140"/>
        <end position="177"/>
    </location>
</feature>
<protein>
    <submittedName>
        <fullName evidence="4">Uncharacterized protein</fullName>
    </submittedName>
</protein>
<dbReference type="EMBL" id="WNLP01000001">
    <property type="protein sequence ID" value="MUH58791.1"/>
    <property type="molecule type" value="Genomic_DNA"/>
</dbReference>
<comment type="caution">
    <text evidence="4">The sequence shown here is derived from an EMBL/GenBank/DDBJ whole genome shotgun (WGS) entry which is preliminary data.</text>
</comment>
<feature type="region of interest" description="Disordered" evidence="2">
    <location>
        <begin position="1"/>
        <end position="45"/>
    </location>
</feature>
<feature type="compositionally biased region" description="Low complexity" evidence="2">
    <location>
        <begin position="153"/>
        <end position="168"/>
    </location>
</feature>
<gene>
    <name evidence="4" type="ORF">GSD1FS_0081</name>
</gene>
<keyword evidence="5" id="KW-1185">Reference proteome</keyword>
<sequence length="177" mass="19559">MAAPMRSTRSHVSPAGRDGRTDAPSKRPELHVVSSSDQHGKKNEKHSFAENVITWTKTRSRPWLHTGIAVLFLILCWIGTLLLRTQMVENSFESARIEQNITMLQQDVEDDQAKLSNLEATLPDRAQKLNMVPASGSLSIDLQGYKAPEDTKQNSSSTQTQSDSSKQNADADQGGQQ</sequence>
<proteinExistence type="predicted"/>
<name>A0A7K1J2L4_9BIFI</name>
<evidence type="ECO:0000256" key="2">
    <source>
        <dbReference type="SAM" id="MobiDB-lite"/>
    </source>
</evidence>
<evidence type="ECO:0000256" key="1">
    <source>
        <dbReference type="SAM" id="Coils"/>
    </source>
</evidence>
<reference evidence="4 5" key="1">
    <citation type="submission" date="2019-09" db="EMBL/GenBank/DDBJ databases">
        <title>Bifidobacterium canis sp. nov., isolated from the digestive tract of German Shepherd dog puppy.</title>
        <authorList>
            <person name="Bunesova V."/>
        </authorList>
    </citation>
    <scope>NUCLEOTIDE SEQUENCE [LARGE SCALE GENOMIC DNA]</scope>
    <source>
        <strain evidence="4 5">GSD1FS</strain>
    </source>
</reference>
<keyword evidence="3" id="KW-0472">Membrane</keyword>
<dbReference type="Proteomes" id="UP000487882">
    <property type="component" value="Unassembled WGS sequence"/>
</dbReference>
<keyword evidence="1" id="KW-0175">Coiled coil</keyword>
<evidence type="ECO:0000313" key="5">
    <source>
        <dbReference type="Proteomes" id="UP000487882"/>
    </source>
</evidence>
<evidence type="ECO:0000256" key="3">
    <source>
        <dbReference type="SAM" id="Phobius"/>
    </source>
</evidence>
<organism evidence="4 5">
    <name type="scientific">Bifidobacterium canis</name>
    <dbReference type="NCBI Taxonomy" id="2610880"/>
    <lineage>
        <taxon>Bacteria</taxon>
        <taxon>Bacillati</taxon>
        <taxon>Actinomycetota</taxon>
        <taxon>Actinomycetes</taxon>
        <taxon>Bifidobacteriales</taxon>
        <taxon>Bifidobacteriaceae</taxon>
        <taxon>Bifidobacterium</taxon>
    </lineage>
</organism>